<dbReference type="Gene3D" id="2.60.40.10">
    <property type="entry name" value="Immunoglobulins"/>
    <property type="match status" value="1"/>
</dbReference>
<comment type="caution">
    <text evidence="3">The sequence shown here is derived from an EMBL/GenBank/DDBJ whole genome shotgun (WGS) entry which is preliminary data.</text>
</comment>
<organism evidence="3">
    <name type="scientific">Desulfacinum infernum</name>
    <dbReference type="NCBI Taxonomy" id="35837"/>
    <lineage>
        <taxon>Bacteria</taxon>
        <taxon>Pseudomonadati</taxon>
        <taxon>Thermodesulfobacteriota</taxon>
        <taxon>Syntrophobacteria</taxon>
        <taxon>Syntrophobacterales</taxon>
        <taxon>Syntrophobacteraceae</taxon>
        <taxon>Desulfacinum</taxon>
    </lineage>
</organism>
<keyword evidence="2" id="KW-0812">Transmembrane</keyword>
<evidence type="ECO:0000256" key="2">
    <source>
        <dbReference type="SAM" id="Phobius"/>
    </source>
</evidence>
<name>A0A832A0I9_9BACT</name>
<sequence length="346" mass="36425">MKREKFPAWATADEGAKDPMQRRPGFTMVEVAIMLAVLGLVLGLGVSLIGPLVKRSKLVETREAVKQAKEALIGFAVQKGYLPDEEPYDPGRVAQVFQKAGARGTDAYGRALFYKPDEKLTDNRSIPICCYSETTLKVRHSPASIFENVAFVVVSAGENQNLQTGKKREYGADVVDIYGMDSPDIDDNPYDMIRREPYDDVVEYVSLSQLQALRACPPLRITTVELPSGYENEEYSAFLAADGGFEPYTWDNASALPPGLRLESDSGKLGGKPREKWTGRVKVTVIDGCDRRAEKTFGLTIHPQSSGGSGSGGSGGSGGGGSGGSGGGGSGGSGGGGGGGSGGGGR</sequence>
<accession>A0A832A0I9</accession>
<feature type="compositionally biased region" description="Gly residues" evidence="1">
    <location>
        <begin position="307"/>
        <end position="346"/>
    </location>
</feature>
<protein>
    <recommendedName>
        <fullName evidence="4">Prepilin-type N-terminal cleavage/methylation domain-containing protein</fullName>
    </recommendedName>
</protein>
<proteinExistence type="predicted"/>
<dbReference type="InterPro" id="IPR045584">
    <property type="entry name" value="Pilin-like"/>
</dbReference>
<keyword evidence="2" id="KW-0472">Membrane</keyword>
<dbReference type="Pfam" id="PF05345">
    <property type="entry name" value="He_PIG"/>
    <property type="match status" value="1"/>
</dbReference>
<reference evidence="3" key="1">
    <citation type="journal article" date="2020" name="mSystems">
        <title>Genome- and Community-Level Interaction Insights into Carbon Utilization and Element Cycling Functions of Hydrothermarchaeota in Hydrothermal Sediment.</title>
        <authorList>
            <person name="Zhou Z."/>
            <person name="Liu Y."/>
            <person name="Xu W."/>
            <person name="Pan J."/>
            <person name="Luo Z.H."/>
            <person name="Li M."/>
        </authorList>
    </citation>
    <scope>NUCLEOTIDE SEQUENCE [LARGE SCALE GENOMIC DNA]</scope>
    <source>
        <strain evidence="3">SpSt-456</strain>
    </source>
</reference>
<feature type="transmembrane region" description="Helical" evidence="2">
    <location>
        <begin position="31"/>
        <end position="53"/>
    </location>
</feature>
<dbReference type="InterPro" id="IPR013783">
    <property type="entry name" value="Ig-like_fold"/>
</dbReference>
<dbReference type="AlphaFoldDB" id="A0A832A0I9"/>
<evidence type="ECO:0008006" key="4">
    <source>
        <dbReference type="Google" id="ProtNLM"/>
    </source>
</evidence>
<evidence type="ECO:0000256" key="1">
    <source>
        <dbReference type="SAM" id="MobiDB-lite"/>
    </source>
</evidence>
<gene>
    <name evidence="3" type="ORF">ENS06_08335</name>
</gene>
<dbReference type="EMBL" id="DSTK01000024">
    <property type="protein sequence ID" value="HFK97318.1"/>
    <property type="molecule type" value="Genomic_DNA"/>
</dbReference>
<evidence type="ECO:0000313" key="3">
    <source>
        <dbReference type="EMBL" id="HFK97318.1"/>
    </source>
</evidence>
<dbReference type="SUPFAM" id="SSF54523">
    <property type="entry name" value="Pili subunits"/>
    <property type="match status" value="1"/>
</dbReference>
<keyword evidence="2" id="KW-1133">Transmembrane helix</keyword>
<feature type="region of interest" description="Disordered" evidence="1">
    <location>
        <begin position="298"/>
        <end position="346"/>
    </location>
</feature>